<name>A0AAX3M0X6_9BACL</name>
<feature type="domain" description="Barstar (barnase inhibitor)" evidence="2">
    <location>
        <begin position="43"/>
        <end position="127"/>
    </location>
</feature>
<dbReference type="RefSeq" id="WP_273614227.1">
    <property type="nucleotide sequence ID" value="NZ_CP117416.1"/>
</dbReference>
<evidence type="ECO:0000313" key="4">
    <source>
        <dbReference type="Proteomes" id="UP001220509"/>
    </source>
</evidence>
<evidence type="ECO:0000256" key="1">
    <source>
        <dbReference type="ARBA" id="ARBA00006845"/>
    </source>
</evidence>
<sequence length="167" mass="19646">MINNNIDLTLGQPYFYIKKGDLSEFTNLLWDLRRVNEQWIARLVRGTKCNTTENLFNEFSAVFQFPWYFGENWNAFDECINDFSWLNAESYVLFISNSEALLELNMESLVTFLNIMKNTIMEWEQDRDFGAMKTSPIPFKIIFHSTEGNAQKVINKFQELGIDLVII</sequence>
<dbReference type="InterPro" id="IPR035905">
    <property type="entry name" value="Barstar-like_sf"/>
</dbReference>
<dbReference type="Gene3D" id="3.30.370.10">
    <property type="entry name" value="Barstar-like"/>
    <property type="match status" value="1"/>
</dbReference>
<proteinExistence type="inferred from homology"/>
<dbReference type="InterPro" id="IPR000468">
    <property type="entry name" value="Barstar"/>
</dbReference>
<keyword evidence="4" id="KW-1185">Reference proteome</keyword>
<dbReference type="Proteomes" id="UP001220509">
    <property type="component" value="Chromosome"/>
</dbReference>
<dbReference type="AlphaFoldDB" id="A0AAX3M0X6"/>
<reference evidence="3 4" key="1">
    <citation type="submission" date="2023-02" db="EMBL/GenBank/DDBJ databases">
        <title>Genome sequence of Paenibacillus kyungheensis KACC 18744.</title>
        <authorList>
            <person name="Kim S."/>
            <person name="Heo J."/>
            <person name="Kwon S.-W."/>
        </authorList>
    </citation>
    <scope>NUCLEOTIDE SEQUENCE [LARGE SCALE GENOMIC DNA]</scope>
    <source>
        <strain evidence="3 4">KACC 18744</strain>
    </source>
</reference>
<accession>A0AAX3M0X6</accession>
<dbReference type="Pfam" id="PF01337">
    <property type="entry name" value="Barstar"/>
    <property type="match status" value="1"/>
</dbReference>
<dbReference type="KEGG" id="pka:PQ456_22485"/>
<gene>
    <name evidence="3" type="ORF">PQ456_22485</name>
</gene>
<protein>
    <submittedName>
        <fullName evidence="3">Barstar family protein</fullName>
    </submittedName>
</protein>
<organism evidence="3 4">
    <name type="scientific">Paenibacillus kyungheensis</name>
    <dbReference type="NCBI Taxonomy" id="1452732"/>
    <lineage>
        <taxon>Bacteria</taxon>
        <taxon>Bacillati</taxon>
        <taxon>Bacillota</taxon>
        <taxon>Bacilli</taxon>
        <taxon>Bacillales</taxon>
        <taxon>Paenibacillaceae</taxon>
        <taxon>Paenibacillus</taxon>
    </lineage>
</organism>
<comment type="similarity">
    <text evidence="1">Belongs to the barstar family.</text>
</comment>
<evidence type="ECO:0000259" key="2">
    <source>
        <dbReference type="Pfam" id="PF01337"/>
    </source>
</evidence>
<evidence type="ECO:0000313" key="3">
    <source>
        <dbReference type="EMBL" id="WCT55880.1"/>
    </source>
</evidence>
<dbReference type="EMBL" id="CP117416">
    <property type="protein sequence ID" value="WCT55880.1"/>
    <property type="molecule type" value="Genomic_DNA"/>
</dbReference>
<dbReference type="SUPFAM" id="SSF52038">
    <property type="entry name" value="Barstar-related"/>
    <property type="match status" value="1"/>
</dbReference>